<dbReference type="PROSITE" id="PS50109">
    <property type="entry name" value="HIS_KIN"/>
    <property type="match status" value="1"/>
</dbReference>
<keyword evidence="5" id="KW-0732">Signal</keyword>
<comment type="caution">
    <text evidence="7">The sequence shown here is derived from an EMBL/GenBank/DDBJ whole genome shotgun (WGS) entry which is preliminary data.</text>
</comment>
<reference evidence="7 8" key="1">
    <citation type="submission" date="2022-10" db="EMBL/GenBank/DDBJ databases">
        <title>Luteolibacter arcticus strain CCTCC AB 2014275, whole genome shotgun sequencing project.</title>
        <authorList>
            <person name="Zhao G."/>
            <person name="Shen L."/>
        </authorList>
    </citation>
    <scope>NUCLEOTIDE SEQUENCE [LARGE SCALE GENOMIC DNA]</scope>
    <source>
        <strain evidence="7 8">CCTCC AB 2014275</strain>
    </source>
</reference>
<dbReference type="SMART" id="SM00387">
    <property type="entry name" value="HATPase_c"/>
    <property type="match status" value="1"/>
</dbReference>
<dbReference type="CDD" id="cd00082">
    <property type="entry name" value="HisKA"/>
    <property type="match status" value="1"/>
</dbReference>
<feature type="chain" id="PRO_5047215577" description="histidine kinase" evidence="5">
    <location>
        <begin position="28"/>
        <end position="1031"/>
    </location>
</feature>
<keyword evidence="8" id="KW-1185">Reference proteome</keyword>
<dbReference type="SUPFAM" id="SSF55874">
    <property type="entry name" value="ATPase domain of HSP90 chaperone/DNA topoisomerase II/histidine kinase"/>
    <property type="match status" value="1"/>
</dbReference>
<proteinExistence type="predicted"/>
<evidence type="ECO:0000313" key="7">
    <source>
        <dbReference type="EMBL" id="MCW1923831.1"/>
    </source>
</evidence>
<dbReference type="InterPro" id="IPR015943">
    <property type="entry name" value="WD40/YVTN_repeat-like_dom_sf"/>
</dbReference>
<keyword evidence="3" id="KW-0597">Phosphoprotein</keyword>
<dbReference type="InterPro" id="IPR004358">
    <property type="entry name" value="Sig_transdc_His_kin-like_C"/>
</dbReference>
<organism evidence="7 8">
    <name type="scientific">Luteolibacter arcticus</name>
    <dbReference type="NCBI Taxonomy" id="1581411"/>
    <lineage>
        <taxon>Bacteria</taxon>
        <taxon>Pseudomonadati</taxon>
        <taxon>Verrucomicrobiota</taxon>
        <taxon>Verrucomicrobiia</taxon>
        <taxon>Verrucomicrobiales</taxon>
        <taxon>Verrucomicrobiaceae</taxon>
        <taxon>Luteolibacter</taxon>
    </lineage>
</organism>
<dbReference type="SMART" id="SM00388">
    <property type="entry name" value="HisKA"/>
    <property type="match status" value="1"/>
</dbReference>
<sequence>MTVRHWLVYQIKRASACAMGCVLIALASGQGTSPYLVKSWTTDDGLPQNTVEAIAETSDGYIWAGTRGGLARFDGVQFTTYGLAEGLKSVYIVDLLDDGEGGLWIATGGGGISHYRNGSIRTLTTADGLAHNLVLALAKTGDGSLWLGGPGGLQRFESGRFTKIGEAEGLGKGTVSGLATDRDGVLWVATADCGLGRMKEGRFEQVPGPAGERLGRPYLLADREGALWASVGNGRILRYRDGAWTEFNQTHGVPFQVVYSLTEGADGEIWAGSGEGGLHVFRDGKFQPVGDAGEVDPAVRVVKAARDGILWVGTRSGGLSRVTPRRLNSYAVGGPGRQGQVHGLSEDEDGLLWVTSYGGGIFHGPIEDLKALPMSGQLDNPFLHTALRLRNGRNGDTWLLGSGQLLHKRRGEASPEKIPAKAESWISTCEDEAGTLWLGTARGGLWRMVDGMPEEVTSGSFGAPIASLACESGPVLWVAATGAGLFRWEAGKIRQWKEADGLPTDMLQALHLDADGTLWIGTNGGGLAWLKDGAIHSVDARHGLGDNSIAQILEDDDGYLWLGCNRGISRVSKRELEDVAAGRADAIHPLVLDESDGMPVAGCTGGYSPAGLRTKAGKLLFSTVRGLVEVDPKRFRTEGSPPSLLIEDVLLDGRRISGITDKFIVPPGPREVEIRFTAFAYSKPEKIRFRYRMEGLDNGWSETRGIRSARFPLLPPGDYRFVVSAANPDGRWSDQVSGVSFTVQPFYWQTAWFRGGMVALLMTTGGFLAAWRSRARLRRAQEMERLARAEADARQHLNEVAHLTRVATLGELSSALAHELNQPLAAILGNAQVARRDFRDGSPDLTETAAILDDIADDAKRAGGIIHGMRAMFRKEVAAEPQAVDLNEAVTQTLGLLHSEIVGRKVKMVLHLTEGLPAAKAGRVEIQQVLINLVLNGLDAMEGAGEGGAIAVATRLQGRVVELSVHDGGPGIPPDMIDRLFEPFVSSKHSGLGLGLAISRSIAERFHGSLVAANHPEGGAQFRLLLPVSGI</sequence>
<dbReference type="SUPFAM" id="SSF63829">
    <property type="entry name" value="Calcium-dependent phosphotriesterase"/>
    <property type="match status" value="2"/>
</dbReference>
<dbReference type="Gene3D" id="2.130.10.10">
    <property type="entry name" value="YVTN repeat-like/Quinoprotein amine dehydrogenase"/>
    <property type="match status" value="3"/>
</dbReference>
<name>A0ABT3GK35_9BACT</name>
<dbReference type="InterPro" id="IPR013783">
    <property type="entry name" value="Ig-like_fold"/>
</dbReference>
<dbReference type="Pfam" id="PF02518">
    <property type="entry name" value="HATPase_c"/>
    <property type="match status" value="1"/>
</dbReference>
<dbReference type="PANTHER" id="PTHR43547">
    <property type="entry name" value="TWO-COMPONENT HISTIDINE KINASE"/>
    <property type="match status" value="1"/>
</dbReference>
<dbReference type="PRINTS" id="PR00344">
    <property type="entry name" value="BCTRLSENSOR"/>
</dbReference>
<dbReference type="Pfam" id="PF07494">
    <property type="entry name" value="Reg_prop"/>
    <property type="match status" value="3"/>
</dbReference>
<feature type="coiled-coil region" evidence="4">
    <location>
        <begin position="772"/>
        <end position="806"/>
    </location>
</feature>
<evidence type="ECO:0000256" key="2">
    <source>
        <dbReference type="ARBA" id="ARBA00012438"/>
    </source>
</evidence>
<dbReference type="Gene3D" id="2.60.40.10">
    <property type="entry name" value="Immunoglobulins"/>
    <property type="match status" value="1"/>
</dbReference>
<evidence type="ECO:0000256" key="3">
    <source>
        <dbReference type="ARBA" id="ARBA00022553"/>
    </source>
</evidence>
<dbReference type="EC" id="2.7.13.3" evidence="2"/>
<keyword evidence="7" id="KW-0547">Nucleotide-binding</keyword>
<evidence type="ECO:0000256" key="1">
    <source>
        <dbReference type="ARBA" id="ARBA00000085"/>
    </source>
</evidence>
<dbReference type="Gene3D" id="3.30.565.10">
    <property type="entry name" value="Histidine kinase-like ATPase, C-terminal domain"/>
    <property type="match status" value="1"/>
</dbReference>
<dbReference type="SUPFAM" id="SSF47384">
    <property type="entry name" value="Homodimeric domain of signal transducing histidine kinase"/>
    <property type="match status" value="1"/>
</dbReference>
<gene>
    <name evidence="7" type="ORF">OKA05_14785</name>
</gene>
<dbReference type="InterPro" id="IPR036890">
    <property type="entry name" value="HATPase_C_sf"/>
</dbReference>
<evidence type="ECO:0000259" key="6">
    <source>
        <dbReference type="PROSITE" id="PS50109"/>
    </source>
</evidence>
<dbReference type="InterPro" id="IPR005467">
    <property type="entry name" value="His_kinase_dom"/>
</dbReference>
<dbReference type="Proteomes" id="UP001320876">
    <property type="component" value="Unassembled WGS sequence"/>
</dbReference>
<dbReference type="InterPro" id="IPR003661">
    <property type="entry name" value="HisK_dim/P_dom"/>
</dbReference>
<dbReference type="GO" id="GO:0005524">
    <property type="term" value="F:ATP binding"/>
    <property type="evidence" value="ECO:0007669"/>
    <property type="project" value="UniProtKB-KW"/>
</dbReference>
<feature type="domain" description="Histidine kinase" evidence="6">
    <location>
        <begin position="815"/>
        <end position="1030"/>
    </location>
</feature>
<dbReference type="InterPro" id="IPR036097">
    <property type="entry name" value="HisK_dim/P_sf"/>
</dbReference>
<accession>A0ABT3GK35</accession>
<dbReference type="InterPro" id="IPR003594">
    <property type="entry name" value="HATPase_dom"/>
</dbReference>
<dbReference type="PANTHER" id="PTHR43547:SF2">
    <property type="entry name" value="HYBRID SIGNAL TRANSDUCTION HISTIDINE KINASE C"/>
    <property type="match status" value="1"/>
</dbReference>
<dbReference type="InterPro" id="IPR011123">
    <property type="entry name" value="Y_Y_Y"/>
</dbReference>
<dbReference type="Pfam" id="PF07495">
    <property type="entry name" value="Y_Y_Y"/>
    <property type="match status" value="1"/>
</dbReference>
<dbReference type="Gene3D" id="1.10.287.130">
    <property type="match status" value="1"/>
</dbReference>
<dbReference type="RefSeq" id="WP_264487938.1">
    <property type="nucleotide sequence ID" value="NZ_JAPDDT010000006.1"/>
</dbReference>
<dbReference type="InterPro" id="IPR011110">
    <property type="entry name" value="Reg_prop"/>
</dbReference>
<evidence type="ECO:0000313" key="8">
    <source>
        <dbReference type="Proteomes" id="UP001320876"/>
    </source>
</evidence>
<feature type="signal peptide" evidence="5">
    <location>
        <begin position="1"/>
        <end position="27"/>
    </location>
</feature>
<evidence type="ECO:0000256" key="5">
    <source>
        <dbReference type="SAM" id="SignalP"/>
    </source>
</evidence>
<dbReference type="EMBL" id="JAPDDT010000006">
    <property type="protein sequence ID" value="MCW1923831.1"/>
    <property type="molecule type" value="Genomic_DNA"/>
</dbReference>
<dbReference type="Pfam" id="PF00512">
    <property type="entry name" value="HisKA"/>
    <property type="match status" value="1"/>
</dbReference>
<keyword evidence="7" id="KW-0067">ATP-binding</keyword>
<comment type="catalytic activity">
    <reaction evidence="1">
        <text>ATP + protein L-histidine = ADP + protein N-phospho-L-histidine.</text>
        <dbReference type="EC" id="2.7.13.3"/>
    </reaction>
</comment>
<keyword evidence="4" id="KW-0175">Coiled coil</keyword>
<protein>
    <recommendedName>
        <fullName evidence="2">histidine kinase</fullName>
        <ecNumber evidence="2">2.7.13.3</ecNumber>
    </recommendedName>
</protein>
<evidence type="ECO:0000256" key="4">
    <source>
        <dbReference type="SAM" id="Coils"/>
    </source>
</evidence>